<dbReference type="Proteomes" id="UP000182149">
    <property type="component" value="Unassembled WGS sequence"/>
</dbReference>
<reference evidence="1 2" key="1">
    <citation type="submission" date="2014-12" db="EMBL/GenBank/DDBJ databases">
        <title>Draft genome sequences of 29 type strains of Enterococci.</title>
        <authorList>
            <person name="Zhong Z."/>
            <person name="Sun Z."/>
            <person name="Liu W."/>
            <person name="Zhang W."/>
            <person name="Zhang H."/>
        </authorList>
    </citation>
    <scope>NUCLEOTIDE SEQUENCE [LARGE SCALE GENOMIC DNA]</scope>
    <source>
        <strain evidence="1 2">DSM 17690</strain>
    </source>
</reference>
<sequence>MKMKWSLLELRKYHEEPLVFHETLNLKEELLKREKEIIDIAPIEVEGMITVTPKEYLLHYSLKTMITLPSTRSLEPVELPMAFTVDEVFMTTEQFQRIDDLVKAEEILILENQTLDLDESVADNILLQIPLQVLSEEEKESEHYPSGNDWVVYSEADYEQLKESKEESTIDPRLAKLTSLFEKTEEENE</sequence>
<dbReference type="AlphaFoldDB" id="A0A1L8QP13"/>
<keyword evidence="2" id="KW-1185">Reference proteome</keyword>
<dbReference type="Pfam" id="PF02620">
    <property type="entry name" value="YceD"/>
    <property type="match status" value="1"/>
</dbReference>
<dbReference type="STRING" id="328396.RU93_GL000861"/>
<gene>
    <name evidence="1" type="ORF">RU93_GL000861</name>
</gene>
<organism evidence="1 2">
    <name type="scientific">Enterococcus aquimarinus</name>
    <dbReference type="NCBI Taxonomy" id="328396"/>
    <lineage>
        <taxon>Bacteria</taxon>
        <taxon>Bacillati</taxon>
        <taxon>Bacillota</taxon>
        <taxon>Bacilli</taxon>
        <taxon>Lactobacillales</taxon>
        <taxon>Enterococcaceae</taxon>
        <taxon>Enterococcus</taxon>
    </lineage>
</organism>
<evidence type="ECO:0000313" key="2">
    <source>
        <dbReference type="Proteomes" id="UP000182149"/>
    </source>
</evidence>
<protein>
    <recommendedName>
        <fullName evidence="3">Nucleic acid-binding protein</fullName>
    </recommendedName>
</protein>
<dbReference type="InterPro" id="IPR003772">
    <property type="entry name" value="YceD"/>
</dbReference>
<dbReference type="EMBL" id="JXKD01000018">
    <property type="protein sequence ID" value="OJG09254.1"/>
    <property type="molecule type" value="Genomic_DNA"/>
</dbReference>
<proteinExistence type="predicted"/>
<evidence type="ECO:0000313" key="1">
    <source>
        <dbReference type="EMBL" id="OJG09254.1"/>
    </source>
</evidence>
<accession>A0A1L8QP13</accession>
<comment type="caution">
    <text evidence="1">The sequence shown here is derived from an EMBL/GenBank/DDBJ whole genome shotgun (WGS) entry which is preliminary data.</text>
</comment>
<name>A0A1L8QP13_9ENTE</name>
<evidence type="ECO:0008006" key="3">
    <source>
        <dbReference type="Google" id="ProtNLM"/>
    </source>
</evidence>